<sequence length="242" mass="27123">MDSQQQSVYNLSHQMNSTEQAPSSSQQHPATIDVVSTPIYKEPHILDPEPHIHLATPFDKLEVLCETLVEFDNMKRNGVDLTDELKKQGWENYFQRLYGPVYMNLHCIVPFASSARSSGELGQTDQEISQPSKQVCFSRSQGPRARVPDSLLTCCVVVCLEADVSPSSGIWVPVWVCLGSDADVSPVIGIRAPRLPLPAFVCVCVSRATNALILHRPKEIRMHRMRYPSEHVSFPQSELLRL</sequence>
<name>A0A9D4Y7H8_PEA</name>
<reference evidence="2 3" key="1">
    <citation type="journal article" date="2022" name="Nat. Genet.">
        <title>Improved pea reference genome and pan-genome highlight genomic features and evolutionary characteristics.</title>
        <authorList>
            <person name="Yang T."/>
            <person name="Liu R."/>
            <person name="Luo Y."/>
            <person name="Hu S."/>
            <person name="Wang D."/>
            <person name="Wang C."/>
            <person name="Pandey M.K."/>
            <person name="Ge S."/>
            <person name="Xu Q."/>
            <person name="Li N."/>
            <person name="Li G."/>
            <person name="Huang Y."/>
            <person name="Saxena R.K."/>
            <person name="Ji Y."/>
            <person name="Li M."/>
            <person name="Yan X."/>
            <person name="He Y."/>
            <person name="Liu Y."/>
            <person name="Wang X."/>
            <person name="Xiang C."/>
            <person name="Varshney R.K."/>
            <person name="Ding H."/>
            <person name="Gao S."/>
            <person name="Zong X."/>
        </authorList>
    </citation>
    <scope>NUCLEOTIDE SEQUENCE [LARGE SCALE GENOMIC DNA]</scope>
    <source>
        <strain evidence="2 3">cv. Zhongwan 6</strain>
    </source>
</reference>
<comment type="caution">
    <text evidence="2">The sequence shown here is derived from an EMBL/GenBank/DDBJ whole genome shotgun (WGS) entry which is preliminary data.</text>
</comment>
<protein>
    <submittedName>
        <fullName evidence="2">Uncharacterized protein</fullName>
    </submittedName>
</protein>
<dbReference type="Proteomes" id="UP001058974">
    <property type="component" value="Chromosome 3"/>
</dbReference>
<dbReference type="AlphaFoldDB" id="A0A9D4Y7H8"/>
<dbReference type="Gramene" id="Psat03G0616000-T1">
    <property type="protein sequence ID" value="KAI5432310.1"/>
    <property type="gene ID" value="KIW84_036160"/>
</dbReference>
<accession>A0A9D4Y7H8</accession>
<keyword evidence="3" id="KW-1185">Reference proteome</keyword>
<organism evidence="2 3">
    <name type="scientific">Pisum sativum</name>
    <name type="common">Garden pea</name>
    <name type="synonym">Lathyrus oleraceus</name>
    <dbReference type="NCBI Taxonomy" id="3888"/>
    <lineage>
        <taxon>Eukaryota</taxon>
        <taxon>Viridiplantae</taxon>
        <taxon>Streptophyta</taxon>
        <taxon>Embryophyta</taxon>
        <taxon>Tracheophyta</taxon>
        <taxon>Spermatophyta</taxon>
        <taxon>Magnoliopsida</taxon>
        <taxon>eudicotyledons</taxon>
        <taxon>Gunneridae</taxon>
        <taxon>Pentapetalae</taxon>
        <taxon>rosids</taxon>
        <taxon>fabids</taxon>
        <taxon>Fabales</taxon>
        <taxon>Fabaceae</taxon>
        <taxon>Papilionoideae</taxon>
        <taxon>50 kb inversion clade</taxon>
        <taxon>NPAAA clade</taxon>
        <taxon>Hologalegina</taxon>
        <taxon>IRL clade</taxon>
        <taxon>Fabeae</taxon>
        <taxon>Lathyrus</taxon>
    </lineage>
</organism>
<proteinExistence type="predicted"/>
<gene>
    <name evidence="2" type="ORF">KIW84_036160</name>
</gene>
<evidence type="ECO:0000313" key="2">
    <source>
        <dbReference type="EMBL" id="KAI5432310.1"/>
    </source>
</evidence>
<feature type="region of interest" description="Disordered" evidence="1">
    <location>
        <begin position="1"/>
        <end position="29"/>
    </location>
</feature>
<dbReference type="EMBL" id="JAMSHJ010000003">
    <property type="protein sequence ID" value="KAI5432310.1"/>
    <property type="molecule type" value="Genomic_DNA"/>
</dbReference>
<evidence type="ECO:0000313" key="3">
    <source>
        <dbReference type="Proteomes" id="UP001058974"/>
    </source>
</evidence>
<evidence type="ECO:0000256" key="1">
    <source>
        <dbReference type="SAM" id="MobiDB-lite"/>
    </source>
</evidence>